<dbReference type="RefSeq" id="WP_345434779.1">
    <property type="nucleotide sequence ID" value="NZ_BAABKO010000001.1"/>
</dbReference>
<feature type="compositionally biased region" description="Polar residues" evidence="1">
    <location>
        <begin position="447"/>
        <end position="459"/>
    </location>
</feature>
<dbReference type="EMBL" id="BAABKO010000001">
    <property type="protein sequence ID" value="GAA4762189.1"/>
    <property type="molecule type" value="Genomic_DNA"/>
</dbReference>
<evidence type="ECO:0000256" key="1">
    <source>
        <dbReference type="SAM" id="MobiDB-lite"/>
    </source>
</evidence>
<feature type="region of interest" description="Disordered" evidence="1">
    <location>
        <begin position="432"/>
        <end position="462"/>
    </location>
</feature>
<gene>
    <name evidence="2" type="ORF">GCM10023351_00740</name>
</gene>
<name>A0ABP8ZP74_9MICO</name>
<dbReference type="SUPFAM" id="SSF53756">
    <property type="entry name" value="UDP-Glycosyltransferase/glycogen phosphorylase"/>
    <property type="match status" value="1"/>
</dbReference>
<organism evidence="2 3">
    <name type="scientific">Microbacterium gilvum</name>
    <dbReference type="NCBI Taxonomy" id="1336204"/>
    <lineage>
        <taxon>Bacteria</taxon>
        <taxon>Bacillati</taxon>
        <taxon>Actinomycetota</taxon>
        <taxon>Actinomycetes</taxon>
        <taxon>Micrococcales</taxon>
        <taxon>Microbacteriaceae</taxon>
        <taxon>Microbacterium</taxon>
    </lineage>
</organism>
<protein>
    <recommendedName>
        <fullName evidence="4">Glycosyltransferase</fullName>
    </recommendedName>
</protein>
<sequence length="478" mass="50329">MRAGRIVGVADTDSYVKWAAALLGTLTDGVAELVVLDTELVVSDAQLAAALAGSGLPAGRVRRAGFDELPALVDGADAVLVAARGPLVRVVAREVASLTPRPVLVTGLPGISVPATWLALHFRRQCDLFVLHAHREIRAFRALAHRRGIAQDFALARLPFARAAEGAGSDVDAADGAAGNGGARGGGVGDGSASDGAEGDRPSGRDLVFAGQAIVPHEREDRVRIARALVEAARADPSRRVVVKLRGAAGEKQTHEEHDAYPGLIRALGPVPRNLVFSTAPMGEALETAEGLVTVSSTAAVEAIARGVPVIAIDDFGVSARLINLVFEGSGVFGGLDDVVRRAFRRPDAAWLRENYFHPAEDDDWTTRLDELVERRRAGGAPGRPPYARWGGRARDAWERRLALGTSDRSLAGAVAYAVGVPVREILRAARRARRDRGRQQPGPAGSSRQVDSTSAVCDSTTRTVVAVEETVTSPSTG</sequence>
<evidence type="ECO:0000313" key="3">
    <source>
        <dbReference type="Proteomes" id="UP001501645"/>
    </source>
</evidence>
<evidence type="ECO:0008006" key="4">
    <source>
        <dbReference type="Google" id="ProtNLM"/>
    </source>
</evidence>
<dbReference type="InterPro" id="IPR046561">
    <property type="entry name" value="DUF6716"/>
</dbReference>
<reference evidence="3" key="1">
    <citation type="journal article" date="2019" name="Int. J. Syst. Evol. Microbiol.">
        <title>The Global Catalogue of Microorganisms (GCM) 10K type strain sequencing project: providing services to taxonomists for standard genome sequencing and annotation.</title>
        <authorList>
            <consortium name="The Broad Institute Genomics Platform"/>
            <consortium name="The Broad Institute Genome Sequencing Center for Infectious Disease"/>
            <person name="Wu L."/>
            <person name="Ma J."/>
        </authorList>
    </citation>
    <scope>NUCLEOTIDE SEQUENCE [LARGE SCALE GENOMIC DNA]</scope>
    <source>
        <strain evidence="3">JCM 18537</strain>
    </source>
</reference>
<proteinExistence type="predicted"/>
<dbReference type="Pfam" id="PF20471">
    <property type="entry name" value="DUF6716"/>
    <property type="match status" value="1"/>
</dbReference>
<evidence type="ECO:0000313" key="2">
    <source>
        <dbReference type="EMBL" id="GAA4762189.1"/>
    </source>
</evidence>
<keyword evidence="3" id="KW-1185">Reference proteome</keyword>
<dbReference type="Proteomes" id="UP001501645">
    <property type="component" value="Unassembled WGS sequence"/>
</dbReference>
<feature type="region of interest" description="Disordered" evidence="1">
    <location>
        <begin position="182"/>
        <end position="204"/>
    </location>
</feature>
<comment type="caution">
    <text evidence="2">The sequence shown here is derived from an EMBL/GenBank/DDBJ whole genome shotgun (WGS) entry which is preliminary data.</text>
</comment>
<accession>A0ABP8ZP74</accession>